<evidence type="ECO:0000256" key="1">
    <source>
        <dbReference type="SAM" id="MobiDB-lite"/>
    </source>
</evidence>
<keyword evidence="3" id="KW-1185">Reference proteome</keyword>
<evidence type="ECO:0000313" key="3">
    <source>
        <dbReference type="Proteomes" id="UP000631653"/>
    </source>
</evidence>
<dbReference type="Proteomes" id="UP000631653">
    <property type="component" value="Unassembled WGS sequence"/>
</dbReference>
<name>A0ABX0K3Z7_9PROT</name>
<protein>
    <submittedName>
        <fullName evidence="2">Uncharacterized protein</fullName>
    </submittedName>
</protein>
<evidence type="ECO:0000313" key="2">
    <source>
        <dbReference type="EMBL" id="NHN89350.1"/>
    </source>
</evidence>
<accession>A0ABX0K3Z7</accession>
<feature type="region of interest" description="Disordered" evidence="1">
    <location>
        <begin position="32"/>
        <end position="64"/>
    </location>
</feature>
<organism evidence="2 3">
    <name type="scientific">Acetobacter conturbans</name>
    <dbReference type="NCBI Taxonomy" id="1737472"/>
    <lineage>
        <taxon>Bacteria</taxon>
        <taxon>Pseudomonadati</taxon>
        <taxon>Pseudomonadota</taxon>
        <taxon>Alphaproteobacteria</taxon>
        <taxon>Acetobacterales</taxon>
        <taxon>Acetobacteraceae</taxon>
        <taxon>Acetobacter</taxon>
    </lineage>
</organism>
<feature type="compositionally biased region" description="Basic and acidic residues" evidence="1">
    <location>
        <begin position="54"/>
        <end position="64"/>
    </location>
</feature>
<proteinExistence type="predicted"/>
<comment type="caution">
    <text evidence="2">The sequence shown here is derived from an EMBL/GenBank/DDBJ whole genome shotgun (WGS) entry which is preliminary data.</text>
</comment>
<sequence length="64" mass="7263">MFHAAFRCCVPAREKASTRNDFRFPLAFGKHEREKARPEIAHSSGRFGSIRTTETLRDDPTSAP</sequence>
<reference evidence="2 3" key="1">
    <citation type="journal article" date="2020" name="Int. J. Syst. Evol. Microbiol.">
        <title>Novel acetic acid bacteria from cider fermentations: Acetobacter conturbans sp. nov. and Acetobacter fallax sp. nov.</title>
        <authorList>
            <person name="Sombolestani A.S."/>
            <person name="Cleenwerck I."/>
            <person name="Cnockaert M."/>
            <person name="Borremans W."/>
            <person name="Wieme A.D."/>
            <person name="De Vuyst L."/>
            <person name="Vandamme P."/>
        </authorList>
    </citation>
    <scope>NUCLEOTIDE SEQUENCE [LARGE SCALE GENOMIC DNA]</scope>
    <source>
        <strain evidence="2 3">LMG 1627</strain>
    </source>
</reference>
<dbReference type="EMBL" id="WOSY01000011">
    <property type="protein sequence ID" value="NHN89350.1"/>
    <property type="molecule type" value="Genomic_DNA"/>
</dbReference>
<gene>
    <name evidence="2" type="ORF">GOB81_12030</name>
</gene>